<dbReference type="PANTHER" id="PTHR30472">
    <property type="entry name" value="FERRIC ENTEROBACTIN TRANSPORT SYSTEM PERMEASE PROTEIN"/>
    <property type="match status" value="1"/>
</dbReference>
<comment type="subcellular location">
    <subcellularLocation>
        <location evidence="1">Cell membrane</location>
        <topology evidence="1">Multi-pass membrane protein</topology>
    </subcellularLocation>
</comment>
<dbReference type="RefSeq" id="WP_061611910.1">
    <property type="nucleotide sequence ID" value="NZ_JEMA01000947.1"/>
</dbReference>
<dbReference type="GO" id="GO:0022857">
    <property type="term" value="F:transmembrane transporter activity"/>
    <property type="evidence" value="ECO:0007669"/>
    <property type="project" value="InterPro"/>
</dbReference>
<evidence type="ECO:0000256" key="6">
    <source>
        <dbReference type="ARBA" id="ARBA00022989"/>
    </source>
</evidence>
<feature type="transmembrane region" description="Helical" evidence="8">
    <location>
        <begin position="37"/>
        <end position="59"/>
    </location>
</feature>
<keyword evidence="3" id="KW-0813">Transport</keyword>
<dbReference type="Gene3D" id="1.10.3470.10">
    <property type="entry name" value="ABC transporter involved in vitamin B12 uptake, BtuC"/>
    <property type="match status" value="1"/>
</dbReference>
<gene>
    <name evidence="9" type="ORF">BE15_43905</name>
</gene>
<evidence type="ECO:0008006" key="11">
    <source>
        <dbReference type="Google" id="ProtNLM"/>
    </source>
</evidence>
<dbReference type="PANTHER" id="PTHR30472:SF25">
    <property type="entry name" value="ABC TRANSPORTER PERMEASE PROTEIN MJ0876-RELATED"/>
    <property type="match status" value="1"/>
</dbReference>
<evidence type="ECO:0000256" key="1">
    <source>
        <dbReference type="ARBA" id="ARBA00004651"/>
    </source>
</evidence>
<dbReference type="AlphaFoldDB" id="A0A150Q7R3"/>
<feature type="transmembrane region" description="Helical" evidence="8">
    <location>
        <begin position="268"/>
        <end position="295"/>
    </location>
</feature>
<dbReference type="Pfam" id="PF01032">
    <property type="entry name" value="FecCD"/>
    <property type="match status" value="1"/>
</dbReference>
<keyword evidence="5 8" id="KW-0812">Transmembrane</keyword>
<protein>
    <recommendedName>
        <fullName evidence="11">ABC transporter permease</fullName>
    </recommendedName>
</protein>
<accession>A0A150Q7R3</accession>
<dbReference type="InterPro" id="IPR037294">
    <property type="entry name" value="ABC_BtuC-like"/>
</dbReference>
<sequence length="363" mass="36390">MALEETRAGEMTMQGISAEGAARAREAPAASPPGGRALVACAVLIVALAAVAAASLALGTASLSDAGLRATLLTLRAARLGAALLVGAALAVGGVVVQGLFRNPLAEPSVLGTTAGAALGGKIALLVVELVVAERGIRGLPPELVLPAGCLVGALVSLGLVLVLVRAPGDLLSILLVGFLLSSLFFSLGSLATSLAQERWELGRAVVAFALGGLSGTSPRHVALAAPLVLAGVVAAWFWGKPLDLLLSGEDEAASLGVDVPLVRRFCILWMAVLTAGAVALGGNVAFVGLLVPHALRPFLGVDHRRLIPVAALGGAVFVAACDLAARLLPARGEVPLGVITGLIGAPAFLVLLARSQREAERG</sequence>
<evidence type="ECO:0000256" key="5">
    <source>
        <dbReference type="ARBA" id="ARBA00022692"/>
    </source>
</evidence>
<comment type="caution">
    <text evidence="9">The sequence shown here is derived from an EMBL/GenBank/DDBJ whole genome shotgun (WGS) entry which is preliminary data.</text>
</comment>
<evidence type="ECO:0000313" key="9">
    <source>
        <dbReference type="EMBL" id="KYF64011.1"/>
    </source>
</evidence>
<feature type="transmembrane region" description="Helical" evidence="8">
    <location>
        <begin position="171"/>
        <end position="195"/>
    </location>
</feature>
<evidence type="ECO:0000256" key="8">
    <source>
        <dbReference type="SAM" id="Phobius"/>
    </source>
</evidence>
<dbReference type="Proteomes" id="UP000075260">
    <property type="component" value="Unassembled WGS sequence"/>
</dbReference>
<feature type="transmembrane region" description="Helical" evidence="8">
    <location>
        <begin position="307"/>
        <end position="329"/>
    </location>
</feature>
<organism evidence="9 10">
    <name type="scientific">Sorangium cellulosum</name>
    <name type="common">Polyangium cellulosum</name>
    <dbReference type="NCBI Taxonomy" id="56"/>
    <lineage>
        <taxon>Bacteria</taxon>
        <taxon>Pseudomonadati</taxon>
        <taxon>Myxococcota</taxon>
        <taxon>Polyangia</taxon>
        <taxon>Polyangiales</taxon>
        <taxon>Polyangiaceae</taxon>
        <taxon>Sorangium</taxon>
    </lineage>
</organism>
<feature type="transmembrane region" description="Helical" evidence="8">
    <location>
        <begin position="222"/>
        <end position="240"/>
    </location>
</feature>
<evidence type="ECO:0000256" key="7">
    <source>
        <dbReference type="ARBA" id="ARBA00023136"/>
    </source>
</evidence>
<dbReference type="InterPro" id="IPR000522">
    <property type="entry name" value="ABC_transptr_permease_BtuC"/>
</dbReference>
<comment type="similarity">
    <text evidence="2">Belongs to the binding-protein-dependent transport system permease family. FecCD subfamily.</text>
</comment>
<proteinExistence type="inferred from homology"/>
<name>A0A150Q7R3_SORCE</name>
<feature type="transmembrane region" description="Helical" evidence="8">
    <location>
        <begin position="335"/>
        <end position="354"/>
    </location>
</feature>
<keyword evidence="4" id="KW-1003">Cell membrane</keyword>
<dbReference type="OrthoDB" id="9782305at2"/>
<evidence type="ECO:0000256" key="3">
    <source>
        <dbReference type="ARBA" id="ARBA00022448"/>
    </source>
</evidence>
<dbReference type="EMBL" id="JEMA01000947">
    <property type="protein sequence ID" value="KYF64011.1"/>
    <property type="molecule type" value="Genomic_DNA"/>
</dbReference>
<keyword evidence="7 8" id="KW-0472">Membrane</keyword>
<keyword evidence="6 8" id="KW-1133">Transmembrane helix</keyword>
<feature type="transmembrane region" description="Helical" evidence="8">
    <location>
        <begin position="144"/>
        <end position="165"/>
    </location>
</feature>
<reference evidence="9 10" key="1">
    <citation type="submission" date="2014-02" db="EMBL/GenBank/DDBJ databases">
        <title>The small core and large imbalanced accessory genome model reveals a collaborative survival strategy of Sorangium cellulosum strains in nature.</title>
        <authorList>
            <person name="Han K."/>
            <person name="Peng R."/>
            <person name="Blom J."/>
            <person name="Li Y.-Z."/>
        </authorList>
    </citation>
    <scope>NUCLEOTIDE SEQUENCE [LARGE SCALE GENOMIC DNA]</scope>
    <source>
        <strain evidence="9 10">So0008-312</strain>
    </source>
</reference>
<dbReference type="SUPFAM" id="SSF81345">
    <property type="entry name" value="ABC transporter involved in vitamin B12 uptake, BtuC"/>
    <property type="match status" value="1"/>
</dbReference>
<evidence type="ECO:0000256" key="2">
    <source>
        <dbReference type="ARBA" id="ARBA00007935"/>
    </source>
</evidence>
<evidence type="ECO:0000256" key="4">
    <source>
        <dbReference type="ARBA" id="ARBA00022475"/>
    </source>
</evidence>
<feature type="transmembrane region" description="Helical" evidence="8">
    <location>
        <begin position="80"/>
        <end position="101"/>
    </location>
</feature>
<feature type="transmembrane region" description="Helical" evidence="8">
    <location>
        <begin position="113"/>
        <end position="132"/>
    </location>
</feature>
<dbReference type="CDD" id="cd06550">
    <property type="entry name" value="TM_ABC_iron-siderophores_like"/>
    <property type="match status" value="1"/>
</dbReference>
<dbReference type="GO" id="GO:0005886">
    <property type="term" value="C:plasma membrane"/>
    <property type="evidence" value="ECO:0007669"/>
    <property type="project" value="UniProtKB-SubCell"/>
</dbReference>
<evidence type="ECO:0000313" key="10">
    <source>
        <dbReference type="Proteomes" id="UP000075260"/>
    </source>
</evidence>
<dbReference type="GO" id="GO:0033214">
    <property type="term" value="P:siderophore-iron import into cell"/>
    <property type="evidence" value="ECO:0007669"/>
    <property type="project" value="TreeGrafter"/>
</dbReference>